<protein>
    <recommendedName>
        <fullName evidence="4">Secreted protein</fullName>
    </recommendedName>
</protein>
<proteinExistence type="predicted"/>
<dbReference type="Proteomes" id="UP000275910">
    <property type="component" value="Unassembled WGS sequence"/>
</dbReference>
<name>A0A3N2RHY4_LYSEN</name>
<evidence type="ECO:0000256" key="1">
    <source>
        <dbReference type="SAM" id="SignalP"/>
    </source>
</evidence>
<evidence type="ECO:0000313" key="2">
    <source>
        <dbReference type="EMBL" id="ROU06936.1"/>
    </source>
</evidence>
<dbReference type="EMBL" id="RCTY01000024">
    <property type="protein sequence ID" value="ROU06936.1"/>
    <property type="molecule type" value="Genomic_DNA"/>
</dbReference>
<gene>
    <name evidence="2" type="ORF">D9T17_10445</name>
</gene>
<dbReference type="PROSITE" id="PS51257">
    <property type="entry name" value="PROKAR_LIPOPROTEIN"/>
    <property type="match status" value="1"/>
</dbReference>
<dbReference type="AlphaFoldDB" id="A0A3N2RHY4"/>
<evidence type="ECO:0008006" key="4">
    <source>
        <dbReference type="Google" id="ProtNLM"/>
    </source>
</evidence>
<reference evidence="2 3" key="1">
    <citation type="submission" date="2018-10" db="EMBL/GenBank/DDBJ databases">
        <title>The genome of Lysobacter enzymogenes OH11.</title>
        <authorList>
            <person name="Liu F."/>
            <person name="Zhao Y."/>
            <person name="Qian G."/>
            <person name="Chen Y."/>
            <person name="Xu H."/>
        </authorList>
    </citation>
    <scope>NUCLEOTIDE SEQUENCE [LARGE SCALE GENOMIC DNA]</scope>
    <source>
        <strain evidence="2 3">OH11</strain>
    </source>
</reference>
<sequence>MDMHRLICSFAIALAGIAFSSGALAQSCPGTLVGLKPIKNPSGQKLAELQLYYDAASGKNCARTMHSSATWGQSRHTEVLLQSCKRENFHASNGCSKPLLYDEDWGDRKYQAGPVLVAGAKRCVFVQGSIVVPVSGKPKAYRAEISGHCG</sequence>
<organism evidence="2 3">
    <name type="scientific">Lysobacter enzymogenes</name>
    <dbReference type="NCBI Taxonomy" id="69"/>
    <lineage>
        <taxon>Bacteria</taxon>
        <taxon>Pseudomonadati</taxon>
        <taxon>Pseudomonadota</taxon>
        <taxon>Gammaproteobacteria</taxon>
        <taxon>Lysobacterales</taxon>
        <taxon>Lysobacteraceae</taxon>
        <taxon>Lysobacter</taxon>
    </lineage>
</organism>
<keyword evidence="1" id="KW-0732">Signal</keyword>
<accession>A0A3N2RHY4</accession>
<comment type="caution">
    <text evidence="2">The sequence shown here is derived from an EMBL/GenBank/DDBJ whole genome shotgun (WGS) entry which is preliminary data.</text>
</comment>
<feature type="chain" id="PRO_5018159511" description="Secreted protein" evidence="1">
    <location>
        <begin position="26"/>
        <end position="150"/>
    </location>
</feature>
<feature type="signal peptide" evidence="1">
    <location>
        <begin position="1"/>
        <end position="25"/>
    </location>
</feature>
<evidence type="ECO:0000313" key="3">
    <source>
        <dbReference type="Proteomes" id="UP000275910"/>
    </source>
</evidence>